<reference evidence="3" key="1">
    <citation type="submission" date="2025-08" db="UniProtKB">
        <authorList>
            <consortium name="RefSeq"/>
        </authorList>
    </citation>
    <scope>IDENTIFICATION</scope>
    <source>
        <tissue evidence="3">Blood</tissue>
    </source>
</reference>
<name>A0ABM3NDA4_ACIJB</name>
<dbReference type="RefSeq" id="XP_053057324.1">
    <property type="nucleotide sequence ID" value="XM_053201349.1"/>
</dbReference>
<feature type="compositionally biased region" description="Basic and acidic residues" evidence="1">
    <location>
        <begin position="233"/>
        <end position="257"/>
    </location>
</feature>
<feature type="region of interest" description="Disordered" evidence="1">
    <location>
        <begin position="16"/>
        <end position="105"/>
    </location>
</feature>
<feature type="compositionally biased region" description="Basic residues" evidence="1">
    <location>
        <begin position="328"/>
        <end position="338"/>
    </location>
</feature>
<feature type="compositionally biased region" description="Low complexity" evidence="1">
    <location>
        <begin position="51"/>
        <end position="63"/>
    </location>
</feature>
<feature type="compositionally biased region" description="Basic and acidic residues" evidence="1">
    <location>
        <begin position="268"/>
        <end position="283"/>
    </location>
</feature>
<evidence type="ECO:0000313" key="3">
    <source>
        <dbReference type="RefSeq" id="XP_053057324.1"/>
    </source>
</evidence>
<accession>A0ABM3NDA4</accession>
<dbReference type="Proteomes" id="UP001652583">
    <property type="component" value="Chromosome A3"/>
</dbReference>
<feature type="compositionally biased region" description="Gly residues" evidence="1">
    <location>
        <begin position="21"/>
        <end position="40"/>
    </location>
</feature>
<feature type="compositionally biased region" description="Gly residues" evidence="1">
    <location>
        <begin position="171"/>
        <end position="199"/>
    </location>
</feature>
<organism evidence="2 3">
    <name type="scientific">Acinonyx jubatus</name>
    <name type="common">Cheetah</name>
    <dbReference type="NCBI Taxonomy" id="32536"/>
    <lineage>
        <taxon>Eukaryota</taxon>
        <taxon>Metazoa</taxon>
        <taxon>Chordata</taxon>
        <taxon>Craniata</taxon>
        <taxon>Vertebrata</taxon>
        <taxon>Euteleostomi</taxon>
        <taxon>Mammalia</taxon>
        <taxon>Eutheria</taxon>
        <taxon>Laurasiatheria</taxon>
        <taxon>Carnivora</taxon>
        <taxon>Feliformia</taxon>
        <taxon>Felidae</taxon>
        <taxon>Felinae</taxon>
        <taxon>Acinonyx</taxon>
    </lineage>
</organism>
<proteinExistence type="predicted"/>
<feature type="region of interest" description="Disordered" evidence="1">
    <location>
        <begin position="127"/>
        <end position="338"/>
    </location>
</feature>
<keyword evidence="2" id="KW-1185">Reference proteome</keyword>
<dbReference type="GeneID" id="106968958"/>
<gene>
    <name evidence="3" type="primary">LOC106968958</name>
</gene>
<sequence>MKKWLYCKVGGGFPFAHSQGAGRGRAGIEAGEGGNGGSGVRGSTSLRVPFGAAPRPQGRAAGGESCPGLSESDGARPRKQGGAAARPGLRRRRPRGAGEAARQHLPGSTCGFARVATAAGAWEKLRAWAPRGPGRTPHRTHRGRTTGSKGECGRSSERGSPLPSQAHSSGSSGGGCKGGGGGGGSSYPGSGIGGGGGGSSTSAPVTTSAPVRAPPRPCAGSSLGERATGLPRPPERGADGGRRRGEETRTPRTRSEEGAGGGGRKWGRKEAVGEEGVEPREEGTCGNLGTGQGEGLGGREPQVLRSLLGLGTRQDKNHSLRGHPFPPHPKRNRHRVGG</sequence>
<evidence type="ECO:0000256" key="1">
    <source>
        <dbReference type="SAM" id="MobiDB-lite"/>
    </source>
</evidence>
<feature type="compositionally biased region" description="Gly residues" evidence="1">
    <location>
        <begin position="286"/>
        <end position="298"/>
    </location>
</feature>
<evidence type="ECO:0000313" key="2">
    <source>
        <dbReference type="Proteomes" id="UP001652583"/>
    </source>
</evidence>
<protein>
    <submittedName>
        <fullName evidence="3">Uncharacterized PE-PGRS family protein PE_PGRS20-like</fullName>
    </submittedName>
</protein>